<feature type="region of interest" description="Disordered" evidence="1">
    <location>
        <begin position="82"/>
        <end position="106"/>
    </location>
</feature>
<keyword evidence="4" id="KW-1185">Reference proteome</keyword>
<dbReference type="RefSeq" id="XP_014148366.1">
    <property type="nucleotide sequence ID" value="XM_014292891.1"/>
</dbReference>
<dbReference type="eggNOG" id="KOG0467">
    <property type="taxonomic scope" value="Eukaryota"/>
</dbReference>
<dbReference type="CDD" id="cd04096">
    <property type="entry name" value="eEF2_snRNP_like_C"/>
    <property type="match status" value="1"/>
</dbReference>
<dbReference type="Gene3D" id="3.30.70.240">
    <property type="match status" value="1"/>
</dbReference>
<dbReference type="InterPro" id="IPR014721">
    <property type="entry name" value="Ribsml_uS5_D2-typ_fold_subgr"/>
</dbReference>
<dbReference type="GeneID" id="25913495"/>
<gene>
    <name evidence="3" type="ORF">SARC_12991</name>
</gene>
<dbReference type="InterPro" id="IPR020568">
    <property type="entry name" value="Ribosomal_Su5_D2-typ_SF"/>
</dbReference>
<dbReference type="InterPro" id="IPR000640">
    <property type="entry name" value="EFG_V-like"/>
</dbReference>
<dbReference type="STRING" id="667725.A0A0L0FCJ4"/>
<dbReference type="SUPFAM" id="SSF54211">
    <property type="entry name" value="Ribosomal protein S5 domain 2-like"/>
    <property type="match status" value="1"/>
</dbReference>
<sequence length="432" mass="47478">MEIGEGDEGEGVYVNVSPDGSVRVRVRALPLPPQVGAVIDEYSDKLRRLGAGAVDDLGHESSSGSEWRQRLYDRLQRAFLSASQGKQRATTQQDTPNTDTEETNESGWEAFQVDEPIRQVYAMCARNLWAFGPKNCGPNVLVNGIPWYSRDGSAAGGEDEELEVKRGIVAKLDSSIVNGFQNATANGPLCEEPMRCVLFVVENIWMSPALLDRARTGEKPKGRGEGADNDFTPMHCTGELSDALESTASDNGANLDPKTLSKGSSLGAVIGQMVSVVKETCRKAFIASHPRLMYAQYACDIQAPAEVLGKVYAVVSKREGVVLSENMKEGSDIFTIKCLLPVRNSFGFADEIRKRTSGAAFPQLVFSHWETIPVNPFWIPTTVEELLHYGEIADTVNLAMKLMNDVRKRKGLRVKEKLVEHGEKQRTLGRNK</sequence>
<dbReference type="PANTHER" id="PTHR42908:SF3">
    <property type="entry name" value="ELONGATION FACTOR-LIKE GTPASE 1"/>
    <property type="match status" value="1"/>
</dbReference>
<dbReference type="GO" id="GO:0043022">
    <property type="term" value="F:ribosome binding"/>
    <property type="evidence" value="ECO:0007669"/>
    <property type="project" value="TreeGrafter"/>
</dbReference>
<dbReference type="Pfam" id="PF00679">
    <property type="entry name" value="EFG_C"/>
    <property type="match status" value="1"/>
</dbReference>
<dbReference type="OrthoDB" id="364892at2759"/>
<proteinExistence type="predicted"/>
<dbReference type="GO" id="GO:0003924">
    <property type="term" value="F:GTPase activity"/>
    <property type="evidence" value="ECO:0007669"/>
    <property type="project" value="TreeGrafter"/>
</dbReference>
<dbReference type="FunFam" id="3.30.70.240:FF:000006">
    <property type="entry name" value="Elongation factor like GTPase 1"/>
    <property type="match status" value="1"/>
</dbReference>
<dbReference type="SUPFAM" id="SSF54980">
    <property type="entry name" value="EF-G C-terminal domain-like"/>
    <property type="match status" value="1"/>
</dbReference>
<dbReference type="InterPro" id="IPR056752">
    <property type="entry name" value="EFL1"/>
</dbReference>
<dbReference type="PANTHER" id="PTHR42908">
    <property type="entry name" value="TRANSLATION ELONGATION FACTOR-RELATED"/>
    <property type="match status" value="1"/>
</dbReference>
<name>A0A0L0FCJ4_9EUKA</name>
<dbReference type="GO" id="GO:0042256">
    <property type="term" value="P:cytosolic ribosome assembly"/>
    <property type="evidence" value="ECO:0007669"/>
    <property type="project" value="TreeGrafter"/>
</dbReference>
<dbReference type="GO" id="GO:0005829">
    <property type="term" value="C:cytosol"/>
    <property type="evidence" value="ECO:0007669"/>
    <property type="project" value="TreeGrafter"/>
</dbReference>
<organism evidence="3 4">
    <name type="scientific">Sphaeroforma arctica JP610</name>
    <dbReference type="NCBI Taxonomy" id="667725"/>
    <lineage>
        <taxon>Eukaryota</taxon>
        <taxon>Ichthyosporea</taxon>
        <taxon>Ichthyophonida</taxon>
        <taxon>Sphaeroforma</taxon>
    </lineage>
</organism>
<dbReference type="Gene3D" id="3.30.230.10">
    <property type="match status" value="1"/>
</dbReference>
<protein>
    <recommendedName>
        <fullName evidence="2">Elongation factor EFG domain-containing protein</fullName>
    </recommendedName>
</protein>
<evidence type="ECO:0000313" key="4">
    <source>
        <dbReference type="Proteomes" id="UP000054560"/>
    </source>
</evidence>
<dbReference type="InterPro" id="IPR035647">
    <property type="entry name" value="EFG_III/V"/>
</dbReference>
<feature type="domain" description="Elongation factor EFG" evidence="2">
    <location>
        <begin position="291"/>
        <end position="380"/>
    </location>
</feature>
<dbReference type="AlphaFoldDB" id="A0A0L0FCJ4"/>
<accession>A0A0L0FCJ4</accession>
<evidence type="ECO:0000259" key="2">
    <source>
        <dbReference type="SMART" id="SM00838"/>
    </source>
</evidence>
<dbReference type="EMBL" id="KQ244384">
    <property type="protein sequence ID" value="KNC74464.1"/>
    <property type="molecule type" value="Genomic_DNA"/>
</dbReference>
<dbReference type="Proteomes" id="UP000054560">
    <property type="component" value="Unassembled WGS sequence"/>
</dbReference>
<evidence type="ECO:0000313" key="3">
    <source>
        <dbReference type="EMBL" id="KNC74464.1"/>
    </source>
</evidence>
<evidence type="ECO:0000256" key="1">
    <source>
        <dbReference type="SAM" id="MobiDB-lite"/>
    </source>
</evidence>
<reference evidence="3 4" key="1">
    <citation type="submission" date="2011-02" db="EMBL/GenBank/DDBJ databases">
        <title>The Genome Sequence of Sphaeroforma arctica JP610.</title>
        <authorList>
            <consortium name="The Broad Institute Genome Sequencing Platform"/>
            <person name="Russ C."/>
            <person name="Cuomo C."/>
            <person name="Young S.K."/>
            <person name="Zeng Q."/>
            <person name="Gargeya S."/>
            <person name="Alvarado L."/>
            <person name="Berlin A."/>
            <person name="Chapman S.B."/>
            <person name="Chen Z."/>
            <person name="Freedman E."/>
            <person name="Gellesch M."/>
            <person name="Goldberg J."/>
            <person name="Griggs A."/>
            <person name="Gujja S."/>
            <person name="Heilman E."/>
            <person name="Heiman D."/>
            <person name="Howarth C."/>
            <person name="Mehta T."/>
            <person name="Neiman D."/>
            <person name="Pearson M."/>
            <person name="Roberts A."/>
            <person name="Saif S."/>
            <person name="Shea T."/>
            <person name="Shenoy N."/>
            <person name="Sisk P."/>
            <person name="Stolte C."/>
            <person name="Sykes S."/>
            <person name="White J."/>
            <person name="Yandava C."/>
            <person name="Burger G."/>
            <person name="Gray M.W."/>
            <person name="Holland P.W.H."/>
            <person name="King N."/>
            <person name="Lang F.B.F."/>
            <person name="Roger A.J."/>
            <person name="Ruiz-Trillo I."/>
            <person name="Haas B."/>
            <person name="Nusbaum C."/>
            <person name="Birren B."/>
        </authorList>
    </citation>
    <scope>NUCLEOTIDE SEQUENCE [LARGE SCALE GENOMIC DNA]</scope>
    <source>
        <strain evidence="3 4">JP610</strain>
    </source>
</reference>
<dbReference type="Pfam" id="PF25118">
    <property type="entry name" value="EFL1"/>
    <property type="match status" value="1"/>
</dbReference>
<dbReference type="GO" id="GO:1990904">
    <property type="term" value="C:ribonucleoprotein complex"/>
    <property type="evidence" value="ECO:0007669"/>
    <property type="project" value="TreeGrafter"/>
</dbReference>
<dbReference type="SMART" id="SM00838">
    <property type="entry name" value="EFG_C"/>
    <property type="match status" value="1"/>
</dbReference>